<comment type="subcellular location">
    <subcellularLocation>
        <location evidence="8">Cytoplasm</location>
    </subcellularLocation>
</comment>
<feature type="binding site" evidence="8">
    <location>
        <position position="102"/>
    </location>
    <ligand>
        <name>Mg(2+)</name>
        <dbReference type="ChEBI" id="CHEBI:18420"/>
    </ligand>
</feature>
<gene>
    <name evidence="8" type="primary">mobA</name>
    <name evidence="10" type="ORF">ACFO4N_04535</name>
</gene>
<keyword evidence="7 8" id="KW-0501">Molybdenum cofactor biosynthesis</keyword>
<evidence type="ECO:0000256" key="5">
    <source>
        <dbReference type="ARBA" id="ARBA00022842"/>
    </source>
</evidence>
<dbReference type="CDD" id="cd02503">
    <property type="entry name" value="MobA"/>
    <property type="match status" value="1"/>
</dbReference>
<accession>A0ABV9GIW8</accession>
<evidence type="ECO:0000313" key="11">
    <source>
        <dbReference type="Proteomes" id="UP001596022"/>
    </source>
</evidence>
<keyword evidence="4 8" id="KW-0547">Nucleotide-binding</keyword>
<keyword evidence="3 8" id="KW-0479">Metal-binding</keyword>
<dbReference type="Proteomes" id="UP001596022">
    <property type="component" value="Unassembled WGS sequence"/>
</dbReference>
<reference evidence="11" key="1">
    <citation type="journal article" date="2019" name="Int. J. Syst. Evol. Microbiol.">
        <title>The Global Catalogue of Microorganisms (GCM) 10K type strain sequencing project: providing services to taxonomists for standard genome sequencing and annotation.</title>
        <authorList>
            <consortium name="The Broad Institute Genomics Platform"/>
            <consortium name="The Broad Institute Genome Sequencing Center for Infectious Disease"/>
            <person name="Wu L."/>
            <person name="Ma J."/>
        </authorList>
    </citation>
    <scope>NUCLEOTIDE SEQUENCE [LARGE SCALE GENOMIC DNA]</scope>
    <source>
        <strain evidence="11">CGMCC 1.16306</strain>
    </source>
</reference>
<dbReference type="InterPro" id="IPR029044">
    <property type="entry name" value="Nucleotide-diphossugar_trans"/>
</dbReference>
<dbReference type="RefSeq" id="WP_376845005.1">
    <property type="nucleotide sequence ID" value="NZ_JBHSFW010000001.1"/>
</dbReference>
<comment type="function">
    <text evidence="8">Transfers a GMP moiety from GTP to Mo-molybdopterin (Mo-MPT) cofactor (Moco or molybdenum cofactor) to form Mo-molybdopterin guanine dinucleotide (Mo-MGD) cofactor.</text>
</comment>
<dbReference type="HAMAP" id="MF_00316">
    <property type="entry name" value="MobA"/>
    <property type="match status" value="1"/>
</dbReference>
<sequence length="197" mass="21860">MRGKKTVGVVLAGGESRRFGEPKAFANFHGKTLFQHALDTLSPLTDEQLIVSHPQLKETFNRFTQVPVIEDVPAFQGMGPLAGIYSAMIAMPAEWYMILPCDAPLVPNAVFTYLLEHMGREKDALGAVPLVARQIQPLIAVYRKDLQLTIKDLLTRGKRRVDALFDEAPIGQIKMDGRFDPALFANINTKDALQKLS</sequence>
<feature type="binding site" evidence="8">
    <location>
        <position position="102"/>
    </location>
    <ligand>
        <name>GTP</name>
        <dbReference type="ChEBI" id="CHEBI:37565"/>
    </ligand>
</feature>
<comment type="similarity">
    <text evidence="8">Belongs to the MobA family.</text>
</comment>
<feature type="binding site" evidence="8">
    <location>
        <position position="71"/>
    </location>
    <ligand>
        <name>GTP</name>
        <dbReference type="ChEBI" id="CHEBI:37565"/>
    </ligand>
</feature>
<dbReference type="PANTHER" id="PTHR19136">
    <property type="entry name" value="MOLYBDENUM COFACTOR GUANYLYLTRANSFERASE"/>
    <property type="match status" value="1"/>
</dbReference>
<dbReference type="InterPro" id="IPR013482">
    <property type="entry name" value="Molybde_CF_guanTrfase"/>
</dbReference>
<evidence type="ECO:0000259" key="9">
    <source>
        <dbReference type="Pfam" id="PF12804"/>
    </source>
</evidence>
<keyword evidence="5 8" id="KW-0460">Magnesium</keyword>
<feature type="binding site" evidence="8">
    <location>
        <position position="23"/>
    </location>
    <ligand>
        <name>GTP</name>
        <dbReference type="ChEBI" id="CHEBI:37565"/>
    </ligand>
</feature>
<dbReference type="PANTHER" id="PTHR19136:SF81">
    <property type="entry name" value="MOLYBDENUM COFACTOR GUANYLYLTRANSFERASE"/>
    <property type="match status" value="1"/>
</dbReference>
<comment type="caution">
    <text evidence="10">The sequence shown here is derived from an EMBL/GenBank/DDBJ whole genome shotgun (WGS) entry which is preliminary data.</text>
</comment>
<dbReference type="EC" id="2.7.7.77" evidence="8"/>
<proteinExistence type="inferred from homology"/>
<name>A0ABV9GIW8_9BACL</name>
<comment type="catalytic activity">
    <reaction evidence="8">
        <text>Mo-molybdopterin + GTP + H(+) = Mo-molybdopterin guanine dinucleotide + diphosphate</text>
        <dbReference type="Rhea" id="RHEA:34243"/>
        <dbReference type="ChEBI" id="CHEBI:15378"/>
        <dbReference type="ChEBI" id="CHEBI:33019"/>
        <dbReference type="ChEBI" id="CHEBI:37565"/>
        <dbReference type="ChEBI" id="CHEBI:71302"/>
        <dbReference type="ChEBI" id="CHEBI:71310"/>
        <dbReference type="EC" id="2.7.7.77"/>
    </reaction>
</comment>
<comment type="caution">
    <text evidence="8">Lacks conserved residue(s) required for the propagation of feature annotation.</text>
</comment>
<dbReference type="GO" id="GO:0061603">
    <property type="term" value="F:molybdenum cofactor guanylyltransferase activity"/>
    <property type="evidence" value="ECO:0007669"/>
    <property type="project" value="UniProtKB-EC"/>
</dbReference>
<dbReference type="SUPFAM" id="SSF53448">
    <property type="entry name" value="Nucleotide-diphospho-sugar transferases"/>
    <property type="match status" value="1"/>
</dbReference>
<feature type="binding site" evidence="8">
    <location>
        <begin position="11"/>
        <end position="13"/>
    </location>
    <ligand>
        <name>GTP</name>
        <dbReference type="ChEBI" id="CHEBI:37565"/>
    </ligand>
</feature>
<comment type="domain">
    <text evidence="8">The N-terminal domain determines nucleotide recognition and specific binding, while the C-terminal domain determines the specific binding to the target protein.</text>
</comment>
<keyword evidence="10" id="KW-0548">Nucleotidyltransferase</keyword>
<evidence type="ECO:0000256" key="7">
    <source>
        <dbReference type="ARBA" id="ARBA00023150"/>
    </source>
</evidence>
<dbReference type="EMBL" id="JBHSFW010000001">
    <property type="protein sequence ID" value="MFC4617996.1"/>
    <property type="molecule type" value="Genomic_DNA"/>
</dbReference>
<feature type="domain" description="MobA-like NTP transferase" evidence="9">
    <location>
        <begin position="8"/>
        <end position="161"/>
    </location>
</feature>
<dbReference type="InterPro" id="IPR025877">
    <property type="entry name" value="MobA-like_NTP_Trfase"/>
</dbReference>
<evidence type="ECO:0000256" key="1">
    <source>
        <dbReference type="ARBA" id="ARBA00022490"/>
    </source>
</evidence>
<evidence type="ECO:0000256" key="8">
    <source>
        <dbReference type="HAMAP-Rule" id="MF_00316"/>
    </source>
</evidence>
<dbReference type="Gene3D" id="3.90.550.10">
    <property type="entry name" value="Spore Coat Polysaccharide Biosynthesis Protein SpsA, Chain A"/>
    <property type="match status" value="1"/>
</dbReference>
<keyword evidence="1 8" id="KW-0963">Cytoplasm</keyword>
<dbReference type="Pfam" id="PF12804">
    <property type="entry name" value="NTP_transf_3"/>
    <property type="match status" value="1"/>
</dbReference>
<evidence type="ECO:0000256" key="3">
    <source>
        <dbReference type="ARBA" id="ARBA00022723"/>
    </source>
</evidence>
<evidence type="ECO:0000256" key="6">
    <source>
        <dbReference type="ARBA" id="ARBA00023134"/>
    </source>
</evidence>
<protein>
    <recommendedName>
        <fullName evidence="8">Probable molybdenum cofactor guanylyltransferase</fullName>
        <shortName evidence="8">MoCo guanylyltransferase</shortName>
        <ecNumber evidence="8">2.7.7.77</ecNumber>
    </recommendedName>
    <alternativeName>
        <fullName evidence="8">GTP:molybdopterin guanylyltransferase</fullName>
    </alternativeName>
    <alternativeName>
        <fullName evidence="8">Mo-MPT guanylyltransferase</fullName>
    </alternativeName>
    <alternativeName>
        <fullName evidence="8">Molybdopterin guanylyltransferase</fullName>
    </alternativeName>
    <alternativeName>
        <fullName evidence="8">Molybdopterin-guanine dinucleotide synthase</fullName>
        <shortName evidence="8">MGD synthase</shortName>
    </alternativeName>
</protein>
<evidence type="ECO:0000256" key="2">
    <source>
        <dbReference type="ARBA" id="ARBA00022679"/>
    </source>
</evidence>
<keyword evidence="11" id="KW-1185">Reference proteome</keyword>
<comment type="cofactor">
    <cofactor evidence="8">
        <name>Mg(2+)</name>
        <dbReference type="ChEBI" id="CHEBI:18420"/>
    </cofactor>
</comment>
<organism evidence="10 11">
    <name type="scientific">Camelliibacillus cellulosilyticus</name>
    <dbReference type="NCBI Taxonomy" id="2174486"/>
    <lineage>
        <taxon>Bacteria</taxon>
        <taxon>Bacillati</taxon>
        <taxon>Bacillota</taxon>
        <taxon>Bacilli</taxon>
        <taxon>Bacillales</taxon>
        <taxon>Sporolactobacillaceae</taxon>
        <taxon>Camelliibacillus</taxon>
    </lineage>
</organism>
<evidence type="ECO:0000313" key="10">
    <source>
        <dbReference type="EMBL" id="MFC4617996.1"/>
    </source>
</evidence>
<keyword evidence="6 8" id="KW-0342">GTP-binding</keyword>
<keyword evidence="2 8" id="KW-0808">Transferase</keyword>
<evidence type="ECO:0000256" key="4">
    <source>
        <dbReference type="ARBA" id="ARBA00022741"/>
    </source>
</evidence>